<organism evidence="3 4">
    <name type="scientific">Neohortaea acidophila</name>
    <dbReference type="NCBI Taxonomy" id="245834"/>
    <lineage>
        <taxon>Eukaryota</taxon>
        <taxon>Fungi</taxon>
        <taxon>Dikarya</taxon>
        <taxon>Ascomycota</taxon>
        <taxon>Pezizomycotina</taxon>
        <taxon>Dothideomycetes</taxon>
        <taxon>Dothideomycetidae</taxon>
        <taxon>Mycosphaerellales</taxon>
        <taxon>Teratosphaeriaceae</taxon>
        <taxon>Neohortaea</taxon>
    </lineage>
</organism>
<evidence type="ECO:0000256" key="1">
    <source>
        <dbReference type="SAM" id="MobiDB-lite"/>
    </source>
</evidence>
<keyword evidence="4" id="KW-1185">Reference proteome</keyword>
<evidence type="ECO:0000313" key="3">
    <source>
        <dbReference type="EMBL" id="KAF2484636.1"/>
    </source>
</evidence>
<accession>A0A6A6PXZ5</accession>
<reference evidence="3" key="1">
    <citation type="journal article" date="2020" name="Stud. Mycol.">
        <title>101 Dothideomycetes genomes: a test case for predicting lifestyles and emergence of pathogens.</title>
        <authorList>
            <person name="Haridas S."/>
            <person name="Albert R."/>
            <person name="Binder M."/>
            <person name="Bloem J."/>
            <person name="Labutti K."/>
            <person name="Salamov A."/>
            <person name="Andreopoulos B."/>
            <person name="Baker S."/>
            <person name="Barry K."/>
            <person name="Bills G."/>
            <person name="Bluhm B."/>
            <person name="Cannon C."/>
            <person name="Castanera R."/>
            <person name="Culley D."/>
            <person name="Daum C."/>
            <person name="Ezra D."/>
            <person name="Gonzalez J."/>
            <person name="Henrissat B."/>
            <person name="Kuo A."/>
            <person name="Liang C."/>
            <person name="Lipzen A."/>
            <person name="Lutzoni F."/>
            <person name="Magnuson J."/>
            <person name="Mondo S."/>
            <person name="Nolan M."/>
            <person name="Ohm R."/>
            <person name="Pangilinan J."/>
            <person name="Park H.-J."/>
            <person name="Ramirez L."/>
            <person name="Alfaro M."/>
            <person name="Sun H."/>
            <person name="Tritt A."/>
            <person name="Yoshinaga Y."/>
            <person name="Zwiers L.-H."/>
            <person name="Turgeon B."/>
            <person name="Goodwin S."/>
            <person name="Spatafora J."/>
            <person name="Crous P."/>
            <person name="Grigoriev I."/>
        </authorList>
    </citation>
    <scope>NUCLEOTIDE SEQUENCE</scope>
    <source>
        <strain evidence="3">CBS 113389</strain>
    </source>
</reference>
<evidence type="ECO:0008006" key="5">
    <source>
        <dbReference type="Google" id="ProtNLM"/>
    </source>
</evidence>
<dbReference type="EMBL" id="MU001634">
    <property type="protein sequence ID" value="KAF2484636.1"/>
    <property type="molecule type" value="Genomic_DNA"/>
</dbReference>
<keyword evidence="2" id="KW-1133">Transmembrane helix</keyword>
<evidence type="ECO:0000256" key="2">
    <source>
        <dbReference type="SAM" id="Phobius"/>
    </source>
</evidence>
<dbReference type="Proteomes" id="UP000799767">
    <property type="component" value="Unassembled WGS sequence"/>
</dbReference>
<dbReference type="RefSeq" id="XP_033591205.1">
    <property type="nucleotide sequence ID" value="XM_033729428.1"/>
</dbReference>
<protein>
    <recommendedName>
        <fullName evidence="5">Transmembrane protein</fullName>
    </recommendedName>
</protein>
<evidence type="ECO:0000313" key="4">
    <source>
        <dbReference type="Proteomes" id="UP000799767"/>
    </source>
</evidence>
<name>A0A6A6PXZ5_9PEZI</name>
<feature type="region of interest" description="Disordered" evidence="1">
    <location>
        <begin position="92"/>
        <end position="116"/>
    </location>
</feature>
<proteinExistence type="predicted"/>
<keyword evidence="2" id="KW-0472">Membrane</keyword>
<dbReference type="GeneID" id="54470430"/>
<keyword evidence="2" id="KW-0812">Transmembrane</keyword>
<gene>
    <name evidence="3" type="ORF">BDY17DRAFT_132547</name>
</gene>
<sequence>MQVLIWLGLVGWLCGSDMLLFYREGRGGEACLSRGERRRRSKKLAAKFHIPFGFSSFSNCFFVVCSYRDSRTIHVGGTWTLLKRPARPTVASRRARKSYNNDSADGGSDDSSLERDGWNGAGQGNAGCELESESTSTHGKEKERNTTSLAWRALILSAGELLFFFSFFLFTFFLFAFALVRREMMPAGSWLLCSLARAWLFTYLL</sequence>
<dbReference type="AlphaFoldDB" id="A0A6A6PXZ5"/>
<feature type="transmembrane region" description="Helical" evidence="2">
    <location>
        <begin position="161"/>
        <end position="180"/>
    </location>
</feature>